<proteinExistence type="predicted"/>
<name>A0AAV7V5C4_PLEWA</name>
<evidence type="ECO:0000313" key="2">
    <source>
        <dbReference type="EMBL" id="KAJ1195197.1"/>
    </source>
</evidence>
<dbReference type="AlphaFoldDB" id="A0AAV7V5C4"/>
<sequence>MKSVHFHSRKISIYPDYTNKVQGFLEVKAKLRLLKYAISAVFCLLKVLHSGKSYFFDIPEDVWKWLAIWDKVPRGEARPRRKNDGTAWGSRTSNWRSREEASQLELLPGEGELYQGRYSGRWH</sequence>
<comment type="caution">
    <text evidence="2">The sequence shown here is derived from an EMBL/GenBank/DDBJ whole genome shotgun (WGS) entry which is preliminary data.</text>
</comment>
<keyword evidence="3" id="KW-1185">Reference proteome</keyword>
<accession>A0AAV7V5C4</accession>
<evidence type="ECO:0000313" key="3">
    <source>
        <dbReference type="Proteomes" id="UP001066276"/>
    </source>
</evidence>
<dbReference type="EMBL" id="JANPWB010000004">
    <property type="protein sequence ID" value="KAJ1195197.1"/>
    <property type="molecule type" value="Genomic_DNA"/>
</dbReference>
<protein>
    <submittedName>
        <fullName evidence="2">Uncharacterized protein</fullName>
    </submittedName>
</protein>
<reference evidence="2" key="1">
    <citation type="journal article" date="2022" name="bioRxiv">
        <title>Sequencing and chromosome-scale assembly of the giantPleurodeles waltlgenome.</title>
        <authorList>
            <person name="Brown T."/>
            <person name="Elewa A."/>
            <person name="Iarovenko S."/>
            <person name="Subramanian E."/>
            <person name="Araus A.J."/>
            <person name="Petzold A."/>
            <person name="Susuki M."/>
            <person name="Suzuki K.-i.T."/>
            <person name="Hayashi T."/>
            <person name="Toyoda A."/>
            <person name="Oliveira C."/>
            <person name="Osipova E."/>
            <person name="Leigh N.D."/>
            <person name="Simon A."/>
            <person name="Yun M.H."/>
        </authorList>
    </citation>
    <scope>NUCLEOTIDE SEQUENCE</scope>
    <source>
        <strain evidence="2">20211129_DDA</strain>
        <tissue evidence="2">Liver</tissue>
    </source>
</reference>
<gene>
    <name evidence="2" type="ORF">NDU88_004478</name>
</gene>
<dbReference type="Proteomes" id="UP001066276">
    <property type="component" value="Chromosome 2_2"/>
</dbReference>
<evidence type="ECO:0000256" key="1">
    <source>
        <dbReference type="SAM" id="MobiDB-lite"/>
    </source>
</evidence>
<feature type="region of interest" description="Disordered" evidence="1">
    <location>
        <begin position="76"/>
        <end position="99"/>
    </location>
</feature>
<organism evidence="2 3">
    <name type="scientific">Pleurodeles waltl</name>
    <name type="common">Iberian ribbed newt</name>
    <dbReference type="NCBI Taxonomy" id="8319"/>
    <lineage>
        <taxon>Eukaryota</taxon>
        <taxon>Metazoa</taxon>
        <taxon>Chordata</taxon>
        <taxon>Craniata</taxon>
        <taxon>Vertebrata</taxon>
        <taxon>Euteleostomi</taxon>
        <taxon>Amphibia</taxon>
        <taxon>Batrachia</taxon>
        <taxon>Caudata</taxon>
        <taxon>Salamandroidea</taxon>
        <taxon>Salamandridae</taxon>
        <taxon>Pleurodelinae</taxon>
        <taxon>Pleurodeles</taxon>
    </lineage>
</organism>